<reference evidence="2 3" key="1">
    <citation type="submission" date="2019-04" db="EMBL/GenBank/DDBJ databases">
        <authorList>
            <person name="Li Y."/>
            <person name="Wang J."/>
        </authorList>
    </citation>
    <scope>NUCLEOTIDE SEQUENCE [LARGE SCALE GENOMIC DNA]</scope>
    <source>
        <strain evidence="2 3">DSM 14668</strain>
    </source>
</reference>
<proteinExistence type="predicted"/>
<keyword evidence="1" id="KW-0812">Transmembrane</keyword>
<protein>
    <submittedName>
        <fullName evidence="2">Uncharacterized protein</fullName>
    </submittedName>
</protein>
<sequence length="89" mass="9732">MLSGQGSTLFSGINAMIGILAAIQLWLVAASLEALYSNDLVTPQAAFVASFILALVNALLCRHALSFDRRRREERRASSLRRDRRVGAS</sequence>
<organism evidence="2 3">
    <name type="scientific">Polyangium fumosum</name>
    <dbReference type="NCBI Taxonomy" id="889272"/>
    <lineage>
        <taxon>Bacteria</taxon>
        <taxon>Pseudomonadati</taxon>
        <taxon>Myxococcota</taxon>
        <taxon>Polyangia</taxon>
        <taxon>Polyangiales</taxon>
        <taxon>Polyangiaceae</taxon>
        <taxon>Polyangium</taxon>
    </lineage>
</organism>
<evidence type="ECO:0000313" key="3">
    <source>
        <dbReference type="Proteomes" id="UP000309215"/>
    </source>
</evidence>
<dbReference type="AlphaFoldDB" id="A0A4V5PN57"/>
<name>A0A4V5PN57_9BACT</name>
<keyword evidence="1" id="KW-0472">Membrane</keyword>
<dbReference type="Proteomes" id="UP000309215">
    <property type="component" value="Unassembled WGS sequence"/>
</dbReference>
<evidence type="ECO:0000256" key="1">
    <source>
        <dbReference type="SAM" id="Phobius"/>
    </source>
</evidence>
<dbReference type="Pfam" id="PF20540">
    <property type="entry name" value="DUF6755"/>
    <property type="match status" value="1"/>
</dbReference>
<gene>
    <name evidence="2" type="ORF">E8A74_25655</name>
</gene>
<dbReference type="RefSeq" id="WP_136931713.1">
    <property type="nucleotide sequence ID" value="NZ_SSMQ01000029.1"/>
</dbReference>
<comment type="caution">
    <text evidence="2">The sequence shown here is derived from an EMBL/GenBank/DDBJ whole genome shotgun (WGS) entry which is preliminary data.</text>
</comment>
<dbReference type="OrthoDB" id="4107756at1224"/>
<keyword evidence="1" id="KW-1133">Transmembrane helix</keyword>
<evidence type="ECO:0000313" key="2">
    <source>
        <dbReference type="EMBL" id="TKD03360.1"/>
    </source>
</evidence>
<feature type="transmembrane region" description="Helical" evidence="1">
    <location>
        <begin position="12"/>
        <end position="32"/>
    </location>
</feature>
<dbReference type="InterPro" id="IPR046643">
    <property type="entry name" value="DUF6755"/>
</dbReference>
<dbReference type="EMBL" id="SSMQ01000029">
    <property type="protein sequence ID" value="TKD03360.1"/>
    <property type="molecule type" value="Genomic_DNA"/>
</dbReference>
<accession>A0A4V5PN57</accession>
<feature type="transmembrane region" description="Helical" evidence="1">
    <location>
        <begin position="44"/>
        <end position="65"/>
    </location>
</feature>
<keyword evidence="3" id="KW-1185">Reference proteome</keyword>